<dbReference type="InterPro" id="IPR042283">
    <property type="entry name" value="GpdQ_catalytic"/>
</dbReference>
<proteinExistence type="inferred from homology"/>
<dbReference type="InterPro" id="IPR042281">
    <property type="entry name" value="GpdQ_beta-strand"/>
</dbReference>
<dbReference type="GO" id="GO:0046872">
    <property type="term" value="F:metal ion binding"/>
    <property type="evidence" value="ECO:0007669"/>
    <property type="project" value="UniProtKB-KW"/>
</dbReference>
<dbReference type="AlphaFoldDB" id="A0A2U8GYF9"/>
<protein>
    <submittedName>
        <fullName evidence="6">Phosphodiesterase</fullName>
    </submittedName>
</protein>
<dbReference type="InterPro" id="IPR004843">
    <property type="entry name" value="Calcineurin-like_PHP"/>
</dbReference>
<evidence type="ECO:0000313" key="6">
    <source>
        <dbReference type="EMBL" id="AWI78016.1"/>
    </source>
</evidence>
<dbReference type="InterPro" id="IPR029052">
    <property type="entry name" value="Metallo-depent_PP-like"/>
</dbReference>
<name>A0A2U8GYF9_9RHOO</name>
<dbReference type="Gene3D" id="3.60.21.40">
    <property type="entry name" value="GpdQ, catalytic alpha/beta sandwich domain"/>
    <property type="match status" value="1"/>
</dbReference>
<organism evidence="6 7">
    <name type="scientific">Parazoarcus communis</name>
    <dbReference type="NCBI Taxonomy" id="41977"/>
    <lineage>
        <taxon>Bacteria</taxon>
        <taxon>Pseudomonadati</taxon>
        <taxon>Pseudomonadota</taxon>
        <taxon>Betaproteobacteria</taxon>
        <taxon>Rhodocyclales</taxon>
        <taxon>Zoogloeaceae</taxon>
        <taxon>Parazoarcus</taxon>
    </lineage>
</organism>
<dbReference type="Gene3D" id="3.30.750.180">
    <property type="entry name" value="GpdQ, beta-strand dimerisation domain"/>
    <property type="match status" value="1"/>
</dbReference>
<dbReference type="GO" id="GO:0004112">
    <property type="term" value="F:cyclic-nucleotide phosphodiesterase activity"/>
    <property type="evidence" value="ECO:0007669"/>
    <property type="project" value="InterPro"/>
</dbReference>
<evidence type="ECO:0000256" key="3">
    <source>
        <dbReference type="ARBA" id="ARBA00023004"/>
    </source>
</evidence>
<feature type="domain" description="Calcineurin-like phosphoesterase" evidence="5">
    <location>
        <begin position="1"/>
        <end position="198"/>
    </location>
</feature>
<dbReference type="CDD" id="cd07402">
    <property type="entry name" value="MPP_GpdQ"/>
    <property type="match status" value="1"/>
</dbReference>
<dbReference type="Proteomes" id="UP000244902">
    <property type="component" value="Chromosome"/>
</dbReference>
<keyword evidence="1" id="KW-0479">Metal-binding</keyword>
<dbReference type="Pfam" id="PF00149">
    <property type="entry name" value="Metallophos"/>
    <property type="match status" value="1"/>
</dbReference>
<reference evidence="6 7" key="1">
    <citation type="submission" date="2017-06" db="EMBL/GenBank/DDBJ databases">
        <title>Azoarcus sp. TSNA42 complete genome sequence.</title>
        <authorList>
            <person name="Woo J.-H."/>
            <person name="Kim H.-S."/>
        </authorList>
    </citation>
    <scope>NUCLEOTIDE SEQUENCE [LARGE SCALE GENOMIC DNA]</scope>
    <source>
        <strain evidence="6 7">TSNA42</strain>
    </source>
</reference>
<evidence type="ECO:0000259" key="5">
    <source>
        <dbReference type="Pfam" id="PF00149"/>
    </source>
</evidence>
<keyword evidence="2" id="KW-0378">Hydrolase</keyword>
<evidence type="ECO:0000256" key="2">
    <source>
        <dbReference type="ARBA" id="ARBA00022801"/>
    </source>
</evidence>
<gene>
    <name evidence="6" type="ORF">CEW87_00845</name>
</gene>
<evidence type="ECO:0000256" key="4">
    <source>
        <dbReference type="ARBA" id="ARBA00025742"/>
    </source>
</evidence>
<dbReference type="PANTHER" id="PTHR42988">
    <property type="entry name" value="PHOSPHOHYDROLASE"/>
    <property type="match status" value="1"/>
</dbReference>
<evidence type="ECO:0000313" key="7">
    <source>
        <dbReference type="Proteomes" id="UP000244902"/>
    </source>
</evidence>
<dbReference type="EMBL" id="CP022188">
    <property type="protein sequence ID" value="AWI78016.1"/>
    <property type="molecule type" value="Genomic_DNA"/>
</dbReference>
<keyword evidence="3" id="KW-0408">Iron</keyword>
<dbReference type="InterPro" id="IPR026575">
    <property type="entry name" value="GpdQ/CpdA-like"/>
</dbReference>
<dbReference type="RefSeq" id="WP_108971132.1">
    <property type="nucleotide sequence ID" value="NZ_CP022188.1"/>
</dbReference>
<dbReference type="SUPFAM" id="SSF56300">
    <property type="entry name" value="Metallo-dependent phosphatases"/>
    <property type="match status" value="1"/>
</dbReference>
<evidence type="ECO:0000256" key="1">
    <source>
        <dbReference type="ARBA" id="ARBA00022723"/>
    </source>
</evidence>
<dbReference type="OrthoDB" id="9784378at2"/>
<sequence length="264" mass="28266">MLVAQVSDLHISRESGFLDGRVAPRQCLERAVAHLNRLVPRPDVVLVSGDLTEHGGADEYALVRESLSALQMPVFAVPGNHDSAAMMRDCLPVQVPAREPGHASFVIEGPQLRLIGLDTSVDGKAYGELCANRLAWLENALTGGGGTPVLIFMHHPPFDTGIEAMDRCGLLHGRDRFGEIVRRNASVSGIVCGHVHRPIQTTVGGVPVHVASSAAHQVALDLREGAALAYCLEPGRVSLHRCVPGMPMVSHSSYIDSFPGPFPF</sequence>
<dbReference type="InterPro" id="IPR050884">
    <property type="entry name" value="CNP_phosphodiesterase-III"/>
</dbReference>
<comment type="similarity">
    <text evidence="4">Belongs to the cyclic nucleotide phosphodiesterase class-III family.</text>
</comment>
<dbReference type="PANTHER" id="PTHR42988:SF2">
    <property type="entry name" value="CYCLIC NUCLEOTIDE PHOSPHODIESTERASE CBUA0032-RELATED"/>
    <property type="match status" value="1"/>
</dbReference>
<accession>A0A2U8GYF9</accession>